<dbReference type="InterPro" id="IPR035906">
    <property type="entry name" value="MetI-like_sf"/>
</dbReference>
<evidence type="ECO:0000313" key="13">
    <source>
        <dbReference type="Proteomes" id="UP000620874"/>
    </source>
</evidence>
<accession>A0ABR8YB43</accession>
<sequence length="397" mass="43312">MKRLIDNIARYVLTVSGFTTSVVILLIIGFLFKEAVGLFNNPIVEDGYVLALNKENDVKRLSAQQIKNIFDEEITNWKEVGGKDMPITVFRLEDLDKHYTEAELGAEYEYAGDKIAEQVHQTPGIVAYVPDVLMKGQKDIHYIENQDIPVKDVLLGNEWFPTATPSPIFGILPLISGTLWVSFFAILIALPFGLAISIYLAEVANEKTRKFLKPIIELLNGIPSVVYGFFGLAVIVPFLQQTFNLPVGESGLAGSLVLAIMALPTIITVGEDAMRSCPRSMREASLALGATQWQTIYKVVIPFSISGITSGIVLGIGRAIGETMAVLMVTGNAAVMPHSILEPLRTIPATIAAELGEAPAGGAHYQSLFLLGVILFFITLIINSCVEIVSSRNKFKK</sequence>
<evidence type="ECO:0000259" key="11">
    <source>
        <dbReference type="PROSITE" id="PS50928"/>
    </source>
</evidence>
<keyword evidence="5 10" id="KW-0592">Phosphate transport</keyword>
<evidence type="ECO:0000256" key="9">
    <source>
        <dbReference type="RuleBase" id="RU363032"/>
    </source>
</evidence>
<dbReference type="Gene3D" id="3.40.190.10">
    <property type="entry name" value="Periplasmic binding protein-like II"/>
    <property type="match status" value="1"/>
</dbReference>
<dbReference type="Pfam" id="PF00528">
    <property type="entry name" value="BPD_transp_1"/>
    <property type="match status" value="1"/>
</dbReference>
<dbReference type="InterPro" id="IPR000515">
    <property type="entry name" value="MetI-like"/>
</dbReference>
<feature type="transmembrane region" description="Helical" evidence="9">
    <location>
        <begin position="295"/>
        <end position="320"/>
    </location>
</feature>
<dbReference type="PROSITE" id="PS50928">
    <property type="entry name" value="ABC_TM1"/>
    <property type="match status" value="1"/>
</dbReference>
<dbReference type="InterPro" id="IPR011864">
    <property type="entry name" value="Phosphate_PstC"/>
</dbReference>
<dbReference type="NCBIfam" id="TIGR02138">
    <property type="entry name" value="phosphate_pstC"/>
    <property type="match status" value="1"/>
</dbReference>
<evidence type="ECO:0000256" key="10">
    <source>
        <dbReference type="RuleBase" id="RU363054"/>
    </source>
</evidence>
<feature type="transmembrane region" description="Helical" evidence="9">
    <location>
        <begin position="12"/>
        <end position="32"/>
    </location>
</feature>
<dbReference type="Proteomes" id="UP000620874">
    <property type="component" value="Unassembled WGS sequence"/>
</dbReference>
<comment type="function">
    <text evidence="10">Part of the binding-protein-dependent transport system for phosphate; probably responsible for the translocation of the substrate across the membrane.</text>
</comment>
<proteinExistence type="inferred from homology"/>
<organism evidence="12 13">
    <name type="scientific">Phocaeicola intestinalis</name>
    <dbReference type="NCBI Taxonomy" id="2762212"/>
    <lineage>
        <taxon>Bacteria</taxon>
        <taxon>Pseudomonadati</taxon>
        <taxon>Bacteroidota</taxon>
        <taxon>Bacteroidia</taxon>
        <taxon>Bacteroidales</taxon>
        <taxon>Bacteroidaceae</taxon>
        <taxon>Phocaeicola</taxon>
    </lineage>
</organism>
<dbReference type="Gene3D" id="1.10.3720.10">
    <property type="entry name" value="MetI-like"/>
    <property type="match status" value="1"/>
</dbReference>
<dbReference type="InterPro" id="IPR051124">
    <property type="entry name" value="Phosphate_Transport_Permease"/>
</dbReference>
<dbReference type="SUPFAM" id="SSF53850">
    <property type="entry name" value="Periplasmic binding protein-like II"/>
    <property type="match status" value="1"/>
</dbReference>
<comment type="caution">
    <text evidence="12">The sequence shown here is derived from an EMBL/GenBank/DDBJ whole genome shotgun (WGS) entry which is preliminary data.</text>
</comment>
<feature type="transmembrane region" description="Helical" evidence="9">
    <location>
        <begin position="252"/>
        <end position="274"/>
    </location>
</feature>
<keyword evidence="8 9" id="KW-0472">Membrane</keyword>
<name>A0ABR8YB43_9BACT</name>
<dbReference type="EMBL" id="JACSPP010000051">
    <property type="protein sequence ID" value="MBD8041436.1"/>
    <property type="molecule type" value="Genomic_DNA"/>
</dbReference>
<dbReference type="PANTHER" id="PTHR30425">
    <property type="entry name" value="PHOSPHATE TRANSPORT SYSTEM PERMEASE PROTEIN PST"/>
    <property type="match status" value="1"/>
</dbReference>
<evidence type="ECO:0000256" key="1">
    <source>
        <dbReference type="ARBA" id="ARBA00004651"/>
    </source>
</evidence>
<keyword evidence="13" id="KW-1185">Reference proteome</keyword>
<evidence type="ECO:0000256" key="7">
    <source>
        <dbReference type="ARBA" id="ARBA00022989"/>
    </source>
</evidence>
<dbReference type="Pfam" id="PF12849">
    <property type="entry name" value="PBP_like_2"/>
    <property type="match status" value="1"/>
</dbReference>
<dbReference type="InterPro" id="IPR024370">
    <property type="entry name" value="PBP_domain"/>
</dbReference>
<dbReference type="SUPFAM" id="SSF161098">
    <property type="entry name" value="MetI-like"/>
    <property type="match status" value="1"/>
</dbReference>
<evidence type="ECO:0000256" key="5">
    <source>
        <dbReference type="ARBA" id="ARBA00022592"/>
    </source>
</evidence>
<keyword evidence="3 9" id="KW-0813">Transport</keyword>
<dbReference type="RefSeq" id="WP_013619505.1">
    <property type="nucleotide sequence ID" value="NZ_JACSPP010000051.1"/>
</dbReference>
<evidence type="ECO:0000256" key="8">
    <source>
        <dbReference type="ARBA" id="ARBA00023136"/>
    </source>
</evidence>
<comment type="subcellular location">
    <subcellularLocation>
        <location evidence="1 9">Cell membrane</location>
        <topology evidence="1 9">Multi-pass membrane protein</topology>
    </subcellularLocation>
</comment>
<dbReference type="PANTHER" id="PTHR30425:SF1">
    <property type="entry name" value="PHOSPHATE TRANSPORT SYSTEM PERMEASE PROTEIN PSTC"/>
    <property type="match status" value="1"/>
</dbReference>
<keyword evidence="7 9" id="KW-1133">Transmembrane helix</keyword>
<evidence type="ECO:0000256" key="2">
    <source>
        <dbReference type="ARBA" id="ARBA00007069"/>
    </source>
</evidence>
<evidence type="ECO:0000313" key="12">
    <source>
        <dbReference type="EMBL" id="MBD8041436.1"/>
    </source>
</evidence>
<dbReference type="CDD" id="cd06261">
    <property type="entry name" value="TM_PBP2"/>
    <property type="match status" value="1"/>
</dbReference>
<feature type="transmembrane region" description="Helical" evidence="9">
    <location>
        <begin position="179"/>
        <end position="201"/>
    </location>
</feature>
<comment type="similarity">
    <text evidence="2 10">Belongs to the binding-protein-dependent transport system permease family. CysTW subfamily.</text>
</comment>
<evidence type="ECO:0000256" key="3">
    <source>
        <dbReference type="ARBA" id="ARBA00022448"/>
    </source>
</evidence>
<feature type="transmembrane region" description="Helical" evidence="9">
    <location>
        <begin position="368"/>
        <end position="389"/>
    </location>
</feature>
<keyword evidence="4 10" id="KW-1003">Cell membrane</keyword>
<evidence type="ECO:0000256" key="4">
    <source>
        <dbReference type="ARBA" id="ARBA00022475"/>
    </source>
</evidence>
<protein>
    <recommendedName>
        <fullName evidence="10">Phosphate transport system permease protein</fullName>
    </recommendedName>
</protein>
<gene>
    <name evidence="12" type="primary">pstC</name>
    <name evidence="12" type="ORF">H9625_13500</name>
</gene>
<evidence type="ECO:0000256" key="6">
    <source>
        <dbReference type="ARBA" id="ARBA00022692"/>
    </source>
</evidence>
<feature type="domain" description="ABC transmembrane type-1" evidence="11">
    <location>
        <begin position="175"/>
        <end position="386"/>
    </location>
</feature>
<feature type="transmembrane region" description="Helical" evidence="9">
    <location>
        <begin position="222"/>
        <end position="240"/>
    </location>
</feature>
<reference evidence="12 13" key="1">
    <citation type="submission" date="2020-08" db="EMBL/GenBank/DDBJ databases">
        <title>A Genomic Blueprint of the Chicken Gut Microbiome.</title>
        <authorList>
            <person name="Gilroy R."/>
            <person name="Ravi A."/>
            <person name="Getino M."/>
            <person name="Pursley I."/>
            <person name="Horton D.L."/>
            <person name="Alikhan N.-F."/>
            <person name="Baker D."/>
            <person name="Gharbi K."/>
            <person name="Hall N."/>
            <person name="Watson M."/>
            <person name="Adriaenssens E.M."/>
            <person name="Foster-Nyarko E."/>
            <person name="Jarju S."/>
            <person name="Secka A."/>
            <person name="Antonio M."/>
            <person name="Oren A."/>
            <person name="Chaudhuri R."/>
            <person name="La Ragione R.M."/>
            <person name="Hildebrand F."/>
            <person name="Pallen M.J."/>
        </authorList>
    </citation>
    <scope>NUCLEOTIDE SEQUENCE [LARGE SCALE GENOMIC DNA]</scope>
    <source>
        <strain evidence="12 13">Sa1CVN1</strain>
    </source>
</reference>
<keyword evidence="6 9" id="KW-0812">Transmembrane</keyword>